<reference evidence="4 5" key="1">
    <citation type="journal article" date="2015" name="PLoS ONE">
        <title>Azotobacter Genomes: The Genome of Azotobacter chroococcum NCIMB 8003 (ATCC 4412).</title>
        <authorList>
            <person name="Robson R.L."/>
            <person name="Jones R."/>
            <person name="Robson R.M."/>
            <person name="Schwartz A."/>
            <person name="Richardson T.H."/>
        </authorList>
    </citation>
    <scope>NUCLEOTIDE SEQUENCE [LARGE SCALE GENOMIC DNA]</scope>
    <source>
        <strain evidence="4 5">NCIMB 8003</strain>
    </source>
</reference>
<dbReference type="Gene3D" id="2.40.160.10">
    <property type="entry name" value="Porin"/>
    <property type="match status" value="1"/>
</dbReference>
<organism evidence="4 5">
    <name type="scientific">Azotobacter chroococcum NCIMB 8003</name>
    <dbReference type="NCBI Taxonomy" id="1328314"/>
    <lineage>
        <taxon>Bacteria</taxon>
        <taxon>Pseudomonadati</taxon>
        <taxon>Pseudomonadota</taxon>
        <taxon>Gammaproteobacteria</taxon>
        <taxon>Pseudomonadales</taxon>
        <taxon>Pseudomonadaceae</taxon>
        <taxon>Azotobacter</taxon>
    </lineage>
</organism>
<keyword evidence="3" id="KW-0732">Signal</keyword>
<dbReference type="AlphaFoldDB" id="A0A0C4WTM2"/>
<gene>
    <name evidence="4" type="ORF">Achr_21930</name>
</gene>
<proteinExistence type="inferred from homology"/>
<dbReference type="EMBL" id="CP010415">
    <property type="protein sequence ID" value="AJE21642.1"/>
    <property type="molecule type" value="Genomic_DNA"/>
</dbReference>
<dbReference type="Pfam" id="PF03573">
    <property type="entry name" value="OprD"/>
    <property type="match status" value="1"/>
</dbReference>
<dbReference type="GO" id="GO:0016020">
    <property type="term" value="C:membrane"/>
    <property type="evidence" value="ECO:0007669"/>
    <property type="project" value="InterPro"/>
</dbReference>
<dbReference type="KEGG" id="acx:Achr_21930"/>
<dbReference type="GO" id="GO:0015288">
    <property type="term" value="F:porin activity"/>
    <property type="evidence" value="ECO:0007669"/>
    <property type="project" value="TreeGrafter"/>
</dbReference>
<evidence type="ECO:0000313" key="5">
    <source>
        <dbReference type="Proteomes" id="UP000068210"/>
    </source>
</evidence>
<comment type="similarity">
    <text evidence="1">Belongs to the outer membrane porin (Opr) (TC 1.B.25) family.</text>
</comment>
<evidence type="ECO:0000256" key="1">
    <source>
        <dbReference type="ARBA" id="ARBA00009075"/>
    </source>
</evidence>
<dbReference type="Proteomes" id="UP000068210">
    <property type="component" value="Chromosome"/>
</dbReference>
<keyword evidence="5" id="KW-1185">Reference proteome</keyword>
<keyword evidence="2" id="KW-0813">Transport</keyword>
<dbReference type="PANTHER" id="PTHR34596:SF2">
    <property type="entry name" value="CHITOPORIN"/>
    <property type="match status" value="1"/>
</dbReference>
<dbReference type="InterPro" id="IPR005318">
    <property type="entry name" value="OM_porin_bac"/>
</dbReference>
<dbReference type="HOGENOM" id="CLU_042378_5_1_6"/>
<name>A0A0C4WTM2_9GAMM</name>
<evidence type="ECO:0000313" key="4">
    <source>
        <dbReference type="EMBL" id="AJE21642.1"/>
    </source>
</evidence>
<evidence type="ECO:0000256" key="3">
    <source>
        <dbReference type="ARBA" id="ARBA00022729"/>
    </source>
</evidence>
<sequence>MSRYISGKNVHTATVSDGEEWSRENEVAYVVQSGTLKNLSMRWRNSSRRADWGSNNSYEENRLIVNYPMSLF</sequence>
<dbReference type="InterPro" id="IPR023614">
    <property type="entry name" value="Porin_dom_sf"/>
</dbReference>
<protein>
    <submittedName>
        <fullName evidence="4">OprD family outer membrane porin</fullName>
    </submittedName>
</protein>
<dbReference type="PANTHER" id="PTHR34596">
    <property type="entry name" value="CHITOPORIN"/>
    <property type="match status" value="1"/>
</dbReference>
<accession>A0A0C4WTM2</accession>
<evidence type="ECO:0000256" key="2">
    <source>
        <dbReference type="ARBA" id="ARBA00022448"/>
    </source>
</evidence>